<evidence type="ECO:0000259" key="1">
    <source>
        <dbReference type="Pfam" id="PF03061"/>
    </source>
</evidence>
<feature type="domain" description="Thioesterase" evidence="1">
    <location>
        <begin position="66"/>
        <end position="141"/>
    </location>
</feature>
<dbReference type="EMBL" id="CP118166">
    <property type="protein sequence ID" value="WDI31900.1"/>
    <property type="molecule type" value="Genomic_DNA"/>
</dbReference>
<reference evidence="2" key="1">
    <citation type="submission" date="2023-02" db="EMBL/GenBank/DDBJ databases">
        <title>Genome sequence of Hyphococcus flavus.</title>
        <authorList>
            <person name="Rong J.-C."/>
            <person name="Zhao Q."/>
            <person name="Yi M."/>
            <person name="Wu J.-Y."/>
        </authorList>
    </citation>
    <scope>NUCLEOTIDE SEQUENCE</scope>
    <source>
        <strain evidence="2">MCCC 1K03223</strain>
    </source>
</reference>
<dbReference type="SUPFAM" id="SSF54637">
    <property type="entry name" value="Thioesterase/thiol ester dehydrase-isomerase"/>
    <property type="match status" value="1"/>
</dbReference>
<dbReference type="KEGG" id="hfl:PUV54_01690"/>
<proteinExistence type="predicted"/>
<dbReference type="GO" id="GO:0016790">
    <property type="term" value="F:thiolester hydrolase activity"/>
    <property type="evidence" value="ECO:0007669"/>
    <property type="project" value="UniProtKB-ARBA"/>
</dbReference>
<dbReference type="Pfam" id="PF03061">
    <property type="entry name" value="4HBT"/>
    <property type="match status" value="1"/>
</dbReference>
<name>A0AAF0CBV0_9PROT</name>
<accession>A0AAF0CBV0</accession>
<dbReference type="Proteomes" id="UP001214043">
    <property type="component" value="Chromosome"/>
</dbReference>
<dbReference type="RefSeq" id="WP_274493784.1">
    <property type="nucleotide sequence ID" value="NZ_CP118166.1"/>
</dbReference>
<dbReference type="AlphaFoldDB" id="A0AAF0CBV0"/>
<gene>
    <name evidence="2" type="ORF">PUV54_01690</name>
</gene>
<keyword evidence="3" id="KW-1185">Reference proteome</keyword>
<dbReference type="Gene3D" id="3.10.129.10">
    <property type="entry name" value="Hotdog Thioesterase"/>
    <property type="match status" value="1"/>
</dbReference>
<evidence type="ECO:0000313" key="3">
    <source>
        <dbReference type="Proteomes" id="UP001214043"/>
    </source>
</evidence>
<sequence>MDFQQHETSPKNTDGMPPWAEVMRSFFSETHQLFAALQMEANKVAEDEVCVFSTVPDFFSYKDDDGSAHPGAYTIILDTVFGFAVFARIQKPKAIATINLKTEYLSPIEIGAKVICSAECHAVSGNIARTRGEIFDYDGRPLASATGAFMIASGGPDFTGLGETPRS</sequence>
<dbReference type="InterPro" id="IPR029069">
    <property type="entry name" value="HotDog_dom_sf"/>
</dbReference>
<dbReference type="CDD" id="cd03443">
    <property type="entry name" value="PaaI_thioesterase"/>
    <property type="match status" value="1"/>
</dbReference>
<organism evidence="2 3">
    <name type="scientific">Hyphococcus flavus</name>
    <dbReference type="NCBI Taxonomy" id="1866326"/>
    <lineage>
        <taxon>Bacteria</taxon>
        <taxon>Pseudomonadati</taxon>
        <taxon>Pseudomonadota</taxon>
        <taxon>Alphaproteobacteria</taxon>
        <taxon>Parvularculales</taxon>
        <taxon>Parvularculaceae</taxon>
        <taxon>Hyphococcus</taxon>
    </lineage>
</organism>
<protein>
    <submittedName>
        <fullName evidence="2">PaaI family thioesterase</fullName>
    </submittedName>
</protein>
<evidence type="ECO:0000313" key="2">
    <source>
        <dbReference type="EMBL" id="WDI31900.1"/>
    </source>
</evidence>
<dbReference type="InterPro" id="IPR006683">
    <property type="entry name" value="Thioestr_dom"/>
</dbReference>